<protein>
    <submittedName>
        <fullName evidence="1">Uncharacterized protein</fullName>
    </submittedName>
</protein>
<accession>A0AAD8NY95</accession>
<dbReference type="PANTHER" id="PTHR37237:SF1">
    <property type="entry name" value="OS02G0567000 PROTEIN"/>
    <property type="match status" value="1"/>
</dbReference>
<sequence length="234" mass="25809">MNDTKLWNMEHGLKLMFLVGGPAWTVLLLYKPLQEEESNSNRLLLQEEESETTDHLLVQRLTLCGAWVAVFDWCSSLYSNNSRVVKTSNNPLIQLHCIGMRGGGLGGPLLCIGDLLNDVGEEDTTTATATANDVIANSHRLSLIEPANHPSDLTKLYQESFKCLNDALDGTSHSWTAHTLELCSSLETASKLIQSSSSHVIEVSKKIKELETITNKGNLVIKEAELIHRSTSHT</sequence>
<evidence type="ECO:0000313" key="2">
    <source>
        <dbReference type="Proteomes" id="UP001229421"/>
    </source>
</evidence>
<reference evidence="1" key="1">
    <citation type="journal article" date="2023" name="bioRxiv">
        <title>Improved chromosome-level genome assembly for marigold (Tagetes erecta).</title>
        <authorList>
            <person name="Jiang F."/>
            <person name="Yuan L."/>
            <person name="Wang S."/>
            <person name="Wang H."/>
            <person name="Xu D."/>
            <person name="Wang A."/>
            <person name="Fan W."/>
        </authorList>
    </citation>
    <scope>NUCLEOTIDE SEQUENCE</scope>
    <source>
        <strain evidence="1">WSJ</strain>
        <tissue evidence="1">Leaf</tissue>
    </source>
</reference>
<organism evidence="1 2">
    <name type="scientific">Tagetes erecta</name>
    <name type="common">African marigold</name>
    <dbReference type="NCBI Taxonomy" id="13708"/>
    <lineage>
        <taxon>Eukaryota</taxon>
        <taxon>Viridiplantae</taxon>
        <taxon>Streptophyta</taxon>
        <taxon>Embryophyta</taxon>
        <taxon>Tracheophyta</taxon>
        <taxon>Spermatophyta</taxon>
        <taxon>Magnoliopsida</taxon>
        <taxon>eudicotyledons</taxon>
        <taxon>Gunneridae</taxon>
        <taxon>Pentapetalae</taxon>
        <taxon>asterids</taxon>
        <taxon>campanulids</taxon>
        <taxon>Asterales</taxon>
        <taxon>Asteraceae</taxon>
        <taxon>Asteroideae</taxon>
        <taxon>Heliantheae alliance</taxon>
        <taxon>Tageteae</taxon>
        <taxon>Tagetes</taxon>
    </lineage>
</organism>
<gene>
    <name evidence="1" type="ORF">QVD17_09256</name>
</gene>
<dbReference type="PANTHER" id="PTHR37237">
    <property type="entry name" value="OS02G0567000 PROTEIN"/>
    <property type="match status" value="1"/>
</dbReference>
<evidence type="ECO:0000313" key="1">
    <source>
        <dbReference type="EMBL" id="KAK1432360.1"/>
    </source>
</evidence>
<dbReference type="EMBL" id="JAUHHV010000002">
    <property type="protein sequence ID" value="KAK1432360.1"/>
    <property type="molecule type" value="Genomic_DNA"/>
</dbReference>
<comment type="caution">
    <text evidence="1">The sequence shown here is derived from an EMBL/GenBank/DDBJ whole genome shotgun (WGS) entry which is preliminary data.</text>
</comment>
<proteinExistence type="predicted"/>
<dbReference type="Proteomes" id="UP001229421">
    <property type="component" value="Unassembled WGS sequence"/>
</dbReference>
<keyword evidence="2" id="KW-1185">Reference proteome</keyword>
<name>A0AAD8NY95_TARER</name>
<dbReference type="AlphaFoldDB" id="A0AAD8NY95"/>